<evidence type="ECO:0000313" key="3">
    <source>
        <dbReference type="Proteomes" id="UP000017148"/>
    </source>
</evidence>
<accession>U7DDK9</accession>
<dbReference type="InterPro" id="IPR004143">
    <property type="entry name" value="BPL_LPL_catalytic"/>
</dbReference>
<organism evidence="2 3">
    <name type="scientific">Chitinivibrio alkaliphilus ACht1</name>
    <dbReference type="NCBI Taxonomy" id="1313304"/>
    <lineage>
        <taxon>Bacteria</taxon>
        <taxon>Pseudomonadati</taxon>
        <taxon>Fibrobacterota</taxon>
        <taxon>Chitinivibrionia</taxon>
        <taxon>Chitinivibrionales</taxon>
        <taxon>Chitinivibrionaceae</taxon>
        <taxon>Chitinivibrio</taxon>
    </lineage>
</organism>
<dbReference type="Proteomes" id="UP000017148">
    <property type="component" value="Unassembled WGS sequence"/>
</dbReference>
<dbReference type="Pfam" id="PF21948">
    <property type="entry name" value="LplA-B_cat"/>
    <property type="match status" value="1"/>
</dbReference>
<dbReference type="EMBL" id="ASJR01000003">
    <property type="protein sequence ID" value="ERP38976.1"/>
    <property type="molecule type" value="Genomic_DNA"/>
</dbReference>
<proteinExistence type="predicted"/>
<dbReference type="SUPFAM" id="SSF55681">
    <property type="entry name" value="Class II aaRS and biotin synthetases"/>
    <property type="match status" value="1"/>
</dbReference>
<keyword evidence="2" id="KW-0436">Ligase</keyword>
<sequence length="246" mass="27141">MCFQQLSTSPVDTLFPAVCREEYACDPHRAMERDTELLHESNRSGYAQFRVYTWAHPTLSYGRLQKKTDLDISAMDGAGIYCIQRPTGGRALFHEGDLCFSFALGRALSREGRLNRKNVYHMVSHRIVSYLTALGISVQPFLPKTTTHRAGVSCFLIQNGYEIGSTGKKCVGIALAISAEGILLQGSIPLTPSYEKIVAYVVGSEKEKQIFLSRLQQKTVCLETLLGRPISSRSVGAGLCRIFGIG</sequence>
<name>U7DDK9_9BACT</name>
<gene>
    <name evidence="2" type="ORF">CALK_0467</name>
</gene>
<dbReference type="AlphaFoldDB" id="U7DDK9"/>
<reference evidence="2 3" key="1">
    <citation type="journal article" date="2013" name="Environ. Microbiol.">
        <title>Genome analysis of Chitinivibrio alkaliphilus gen. nov., sp. nov., a novel extremely haloalkaliphilic anaerobic chitinolytic bacterium from the candidate phylum Termite Group 3.</title>
        <authorList>
            <person name="Sorokin D.Y."/>
            <person name="Gumerov V.M."/>
            <person name="Rakitin A.L."/>
            <person name="Beletsky A.V."/>
            <person name="Damste J.S."/>
            <person name="Muyzer G."/>
            <person name="Mardanov A.V."/>
            <person name="Ravin N.V."/>
        </authorList>
    </citation>
    <scope>NUCLEOTIDE SEQUENCE [LARGE SCALE GENOMIC DNA]</scope>
    <source>
        <strain evidence="2 3">ACht1</strain>
    </source>
</reference>
<dbReference type="PROSITE" id="PS51733">
    <property type="entry name" value="BPL_LPL_CATALYTIC"/>
    <property type="match status" value="1"/>
</dbReference>
<dbReference type="GO" id="GO:0016874">
    <property type="term" value="F:ligase activity"/>
    <property type="evidence" value="ECO:0007669"/>
    <property type="project" value="UniProtKB-KW"/>
</dbReference>
<dbReference type="STRING" id="1313304.CALK_0467"/>
<keyword evidence="3" id="KW-1185">Reference proteome</keyword>
<dbReference type="eggNOG" id="COG0095">
    <property type="taxonomic scope" value="Bacteria"/>
</dbReference>
<protein>
    <submittedName>
        <fullName evidence="2">Lipoate-protein ligase A</fullName>
    </submittedName>
</protein>
<dbReference type="InterPro" id="IPR050664">
    <property type="entry name" value="Octanoyltrans_LipM/LipL"/>
</dbReference>
<dbReference type="Gene3D" id="3.30.930.10">
    <property type="entry name" value="Bira Bifunctional Protein, Domain 2"/>
    <property type="match status" value="1"/>
</dbReference>
<comment type="caution">
    <text evidence="2">The sequence shown here is derived from an EMBL/GenBank/DDBJ whole genome shotgun (WGS) entry which is preliminary data.</text>
</comment>
<evidence type="ECO:0000259" key="1">
    <source>
        <dbReference type="PROSITE" id="PS51733"/>
    </source>
</evidence>
<dbReference type="InterPro" id="IPR045864">
    <property type="entry name" value="aa-tRNA-synth_II/BPL/LPL"/>
</dbReference>
<dbReference type="OrthoDB" id="9774653at2"/>
<dbReference type="PANTHER" id="PTHR43679">
    <property type="entry name" value="OCTANOYLTRANSFERASE LIPM-RELATED"/>
    <property type="match status" value="1"/>
</dbReference>
<evidence type="ECO:0000313" key="2">
    <source>
        <dbReference type="EMBL" id="ERP38976.1"/>
    </source>
</evidence>
<dbReference type="PANTHER" id="PTHR43679:SF2">
    <property type="entry name" value="OCTANOYL-[GCVH]:PROTEIN N-OCTANOYLTRANSFERASE"/>
    <property type="match status" value="1"/>
</dbReference>
<feature type="domain" description="BPL/LPL catalytic" evidence="1">
    <location>
        <begin position="43"/>
        <end position="246"/>
    </location>
</feature>
<dbReference type="RefSeq" id="WP_022636004.1">
    <property type="nucleotide sequence ID" value="NZ_ASJR01000003.1"/>
</dbReference>